<feature type="compositionally biased region" description="Pro residues" evidence="11">
    <location>
        <begin position="559"/>
        <end position="570"/>
    </location>
</feature>
<evidence type="ECO:0000256" key="9">
    <source>
        <dbReference type="ARBA" id="ARBA00038274"/>
    </source>
</evidence>
<dbReference type="InterPro" id="IPR056630">
    <property type="entry name" value="KH_N4BP1_2nd"/>
</dbReference>
<dbReference type="GO" id="GO:0003723">
    <property type="term" value="F:RNA binding"/>
    <property type="evidence" value="ECO:0007669"/>
    <property type="project" value="UniProtKB-KW"/>
</dbReference>
<keyword evidence="6" id="KW-0391">Immunity</keyword>
<accession>A0AAN8QZ36</accession>
<evidence type="ECO:0000256" key="11">
    <source>
        <dbReference type="SAM" id="MobiDB-lite"/>
    </source>
</evidence>
<dbReference type="PANTHER" id="PTHR12876">
    <property type="entry name" value="N4BP1-RELATED"/>
    <property type="match status" value="1"/>
</dbReference>
<dbReference type="FunFam" id="3.40.50.11980:FF:000001">
    <property type="entry name" value="ZC3H12A isoform 1"/>
    <property type="match status" value="1"/>
</dbReference>
<keyword evidence="7" id="KW-0694">RNA-binding</keyword>
<dbReference type="Pfam" id="PF23052">
    <property type="entry name" value="KH_N4BP1_2nd"/>
    <property type="match status" value="1"/>
</dbReference>
<feature type="region of interest" description="Disordered" evidence="11">
    <location>
        <begin position="532"/>
        <end position="570"/>
    </location>
</feature>
<dbReference type="Pfam" id="PF23050">
    <property type="entry name" value="KH_N4BP1_1st"/>
    <property type="match status" value="1"/>
</dbReference>
<keyword evidence="3" id="KW-0399">Innate immunity</keyword>
<dbReference type="GO" id="GO:0016787">
    <property type="term" value="F:hydrolase activity"/>
    <property type="evidence" value="ECO:0007669"/>
    <property type="project" value="UniProtKB-KW"/>
</dbReference>
<reference evidence="17 18" key="1">
    <citation type="submission" date="2021-04" db="EMBL/GenBank/DDBJ databases">
        <authorList>
            <person name="De Guttry C."/>
            <person name="Zahm M."/>
            <person name="Klopp C."/>
            <person name="Cabau C."/>
            <person name="Louis A."/>
            <person name="Berthelot C."/>
            <person name="Parey E."/>
            <person name="Roest Crollius H."/>
            <person name="Montfort J."/>
            <person name="Robinson-Rechavi M."/>
            <person name="Bucao C."/>
            <person name="Bouchez O."/>
            <person name="Gislard M."/>
            <person name="Lluch J."/>
            <person name="Milhes M."/>
            <person name="Lampietro C."/>
            <person name="Lopez Roques C."/>
            <person name="Donnadieu C."/>
            <person name="Braasch I."/>
            <person name="Desvignes T."/>
            <person name="Postlethwait J."/>
            <person name="Bobe J."/>
            <person name="Wedekind C."/>
            <person name="Guiguen Y."/>
        </authorList>
    </citation>
    <scope>NUCLEOTIDE SEQUENCE [LARGE SCALE GENOMIC DNA]</scope>
    <source>
        <strain evidence="17">Cs_M1</strain>
        <tissue evidence="17">Blood</tissue>
    </source>
</reference>
<keyword evidence="4" id="KW-0540">Nuclease</keyword>
<feature type="compositionally biased region" description="Pro residues" evidence="11">
    <location>
        <begin position="799"/>
        <end position="835"/>
    </location>
</feature>
<feature type="domain" description="N4BP1 UBA-like" evidence="15">
    <location>
        <begin position="354"/>
        <end position="393"/>
    </location>
</feature>
<dbReference type="EMBL" id="JAGTTL010000007">
    <property type="protein sequence ID" value="KAK6320269.1"/>
    <property type="molecule type" value="Genomic_DNA"/>
</dbReference>
<name>A0AAN8QZ36_9TELE</name>
<evidence type="ECO:0000259" key="14">
    <source>
        <dbReference type="Pfam" id="PF23052"/>
    </source>
</evidence>
<dbReference type="GO" id="GO:0004518">
    <property type="term" value="F:nuclease activity"/>
    <property type="evidence" value="ECO:0007669"/>
    <property type="project" value="UniProtKB-KW"/>
</dbReference>
<organism evidence="17 18">
    <name type="scientific">Coregonus suidteri</name>
    <dbReference type="NCBI Taxonomy" id="861788"/>
    <lineage>
        <taxon>Eukaryota</taxon>
        <taxon>Metazoa</taxon>
        <taxon>Chordata</taxon>
        <taxon>Craniata</taxon>
        <taxon>Vertebrata</taxon>
        <taxon>Euteleostomi</taxon>
        <taxon>Actinopterygii</taxon>
        <taxon>Neopterygii</taxon>
        <taxon>Teleostei</taxon>
        <taxon>Protacanthopterygii</taxon>
        <taxon>Salmoniformes</taxon>
        <taxon>Salmonidae</taxon>
        <taxon>Coregoninae</taxon>
        <taxon>Coregonus</taxon>
    </lineage>
</organism>
<evidence type="ECO:0000256" key="5">
    <source>
        <dbReference type="ARBA" id="ARBA00022801"/>
    </source>
</evidence>
<feature type="compositionally biased region" description="Low complexity" evidence="11">
    <location>
        <begin position="783"/>
        <end position="793"/>
    </location>
</feature>
<dbReference type="GO" id="GO:0016605">
    <property type="term" value="C:PML body"/>
    <property type="evidence" value="ECO:0007669"/>
    <property type="project" value="UniProtKB-SubCell"/>
</dbReference>
<dbReference type="Pfam" id="PF11977">
    <property type="entry name" value="RNase_Zc3h12a"/>
    <property type="match status" value="1"/>
</dbReference>
<feature type="region of interest" description="Disordered" evidence="11">
    <location>
        <begin position="394"/>
        <end position="456"/>
    </location>
</feature>
<dbReference type="GO" id="GO:0045087">
    <property type="term" value="P:innate immune response"/>
    <property type="evidence" value="ECO:0007669"/>
    <property type="project" value="UniProtKB-KW"/>
</dbReference>
<evidence type="ECO:0000256" key="7">
    <source>
        <dbReference type="ARBA" id="ARBA00022884"/>
    </source>
</evidence>
<evidence type="ECO:0000256" key="4">
    <source>
        <dbReference type="ARBA" id="ARBA00022722"/>
    </source>
</evidence>
<evidence type="ECO:0000259" key="15">
    <source>
        <dbReference type="Pfam" id="PF23053"/>
    </source>
</evidence>
<dbReference type="GO" id="GO:0031397">
    <property type="term" value="P:negative regulation of protein ubiquitination"/>
    <property type="evidence" value="ECO:0007669"/>
    <property type="project" value="TreeGrafter"/>
</dbReference>
<dbReference type="InterPro" id="IPR056629">
    <property type="entry name" value="KH_N4BP1_1st"/>
</dbReference>
<evidence type="ECO:0000256" key="2">
    <source>
        <dbReference type="ARBA" id="ARBA00004604"/>
    </source>
</evidence>
<evidence type="ECO:0000256" key="3">
    <source>
        <dbReference type="ARBA" id="ARBA00022588"/>
    </source>
</evidence>
<dbReference type="CDD" id="cd09032">
    <property type="entry name" value="KH-I_N4BP1_like_rpt1"/>
    <property type="match status" value="1"/>
</dbReference>
<dbReference type="PANTHER" id="PTHR12876:SF26">
    <property type="entry name" value="NEDD4-BINDING PROTEIN 1"/>
    <property type="match status" value="1"/>
</dbReference>
<feature type="domain" description="N4BP1 second type I KH-domain" evidence="14">
    <location>
        <begin position="111"/>
        <end position="226"/>
    </location>
</feature>
<feature type="compositionally biased region" description="Basic and acidic residues" evidence="11">
    <location>
        <begin position="287"/>
        <end position="315"/>
    </location>
</feature>
<keyword evidence="18" id="KW-1185">Reference proteome</keyword>
<dbReference type="Pfam" id="PF23053">
    <property type="entry name" value="UBA_N4BP1"/>
    <property type="match status" value="1"/>
</dbReference>
<dbReference type="Proteomes" id="UP001356427">
    <property type="component" value="Unassembled WGS sequence"/>
</dbReference>
<feature type="compositionally biased region" description="Low complexity" evidence="11">
    <location>
        <begin position="404"/>
        <end position="419"/>
    </location>
</feature>
<dbReference type="InterPro" id="IPR056578">
    <property type="entry name" value="UBA_N4BP1_C"/>
</dbReference>
<gene>
    <name evidence="17" type="ORF">J4Q44_G00093760</name>
</gene>
<dbReference type="GO" id="GO:0032435">
    <property type="term" value="P:negative regulation of proteasomal ubiquitin-dependent protein catabolic process"/>
    <property type="evidence" value="ECO:0007669"/>
    <property type="project" value="TreeGrafter"/>
</dbReference>
<dbReference type="CDD" id="cd18728">
    <property type="entry name" value="PIN_N4BP1-like"/>
    <property type="match status" value="1"/>
</dbReference>
<dbReference type="Pfam" id="PF23054">
    <property type="entry name" value="UBA_N4BP1_C"/>
    <property type="match status" value="1"/>
</dbReference>
<sequence>MSTTRPLLGMKRVTEVTSSEPRGNRLSPAASKQQQEALAVDEFAVLENKQEELKCAKPRVEQVFQVAFTIIGLLDTGAHSSTASRQIWLQLKGKRDDVSRAKEYLKGMCDPELQKVERYPVDMHCIFAGARGLFLDRLLRDTSAEVVMLEPGRLRLLGCVESVVMAQSRVQQFVALFQEKRSLPGDRELAVKRTFKTFVEERDDKYAMELLLLPSALKEELLGLAQSPTQPDGAIDVDQDRSQSSTPVTDLSNRILDTSFEEKAVGAAAGTEAGLLNGVRPSHKRRSSESELRDTKRQYSLERRDESMERERHAVAGDSQVKTPSKTNMGLMVLDSSDGADDGEAVSPETNLRCLVNFFRTMGYQQEVVERVVKETGQTEDTFLLLECIVEESQRTERQQGGASSTHNPESSSSSSSTLSRDKDRGLDRVPNRALDVKSKENIKPPSSNGVGQRGQCSSMLQTVTLKRSSSAQGAAYDIITINDDEDNTDTLTGSKARMAEQMDIPSGPRMDYLSRGGAQTMGPVRVESVTALRSTPQRPTQPADTRPGCSYQTLSARVPPPHPEPAPPPMTATTRFHDSLRNPYTLTLQNEPGRPDLRHIIIDGSNVAMAHGLHRFFSCRGIAIAVEAFWRQGHREITVFVPQWRQKRDRCTTEQHYLNQLEDLRLLSFTPSREVCGQRISSHDDRFLLHLAEKTGGVIVTNDNLRDFVNTSEAWMRIIQERLLQFTFVEDHFMIPDDPLGKHGPHLEVFLRKDNRRSSVTPPLRPDPRATPQLVYVQALQSSPRPSSSPRPTATPQMRPPSHWPHSGPPGWHPPHPTPSPPPQRSHAPRPSPPLQRSHTPRPTPSPPPQRSLSETIELKRKLYDIFPDQKQRIDCILSDNPYMRDLNALSGLLLG</sequence>
<evidence type="ECO:0000259" key="12">
    <source>
        <dbReference type="Pfam" id="PF11977"/>
    </source>
</evidence>
<evidence type="ECO:0000313" key="17">
    <source>
        <dbReference type="EMBL" id="KAK6320269.1"/>
    </source>
</evidence>
<evidence type="ECO:0000256" key="6">
    <source>
        <dbReference type="ARBA" id="ARBA00022859"/>
    </source>
</evidence>
<feature type="domain" description="RNase NYN" evidence="12">
    <location>
        <begin position="598"/>
        <end position="749"/>
    </location>
</feature>
<dbReference type="Gene3D" id="3.40.50.11980">
    <property type="match status" value="1"/>
</dbReference>
<evidence type="ECO:0000256" key="1">
    <source>
        <dbReference type="ARBA" id="ARBA00004322"/>
    </source>
</evidence>
<feature type="region of interest" description="Disordered" evidence="11">
    <location>
        <begin position="228"/>
        <end position="249"/>
    </location>
</feature>
<evidence type="ECO:0000259" key="13">
    <source>
        <dbReference type="Pfam" id="PF23050"/>
    </source>
</evidence>
<feature type="compositionally biased region" description="Polar residues" evidence="11">
    <location>
        <begin position="445"/>
        <end position="456"/>
    </location>
</feature>
<evidence type="ECO:0000256" key="10">
    <source>
        <dbReference type="ARBA" id="ARBA00039336"/>
    </source>
</evidence>
<feature type="region of interest" description="Disordered" evidence="11">
    <location>
        <begin position="1"/>
        <end position="31"/>
    </location>
</feature>
<dbReference type="InterPro" id="IPR021869">
    <property type="entry name" value="RNase_Zc3h12_NYN"/>
</dbReference>
<dbReference type="GO" id="GO:0005730">
    <property type="term" value="C:nucleolus"/>
    <property type="evidence" value="ECO:0007669"/>
    <property type="project" value="UniProtKB-SubCell"/>
</dbReference>
<protein>
    <recommendedName>
        <fullName evidence="10">NEDD4-binding protein 1</fullName>
    </recommendedName>
</protein>
<dbReference type="InterPro" id="IPR056631">
    <property type="entry name" value="UBA_N4BP1"/>
</dbReference>
<comment type="subcellular location">
    <subcellularLocation>
        <location evidence="1">Nucleus</location>
        <location evidence="1">PML body</location>
    </subcellularLocation>
    <subcellularLocation>
        <location evidence="2">Nucleus</location>
        <location evidence="2">Nucleolus</location>
    </subcellularLocation>
</comment>
<dbReference type="InterPro" id="IPR051101">
    <property type="entry name" value="ZC3H12/N4BP1_RNase_Reg"/>
</dbReference>
<feature type="compositionally biased region" description="Basic and acidic residues" evidence="11">
    <location>
        <begin position="420"/>
        <end position="443"/>
    </location>
</feature>
<evidence type="ECO:0000259" key="16">
    <source>
        <dbReference type="Pfam" id="PF23054"/>
    </source>
</evidence>
<comment type="caution">
    <text evidence="17">The sequence shown here is derived from an EMBL/GenBank/DDBJ whole genome shotgun (WGS) entry which is preliminary data.</text>
</comment>
<dbReference type="AlphaFoldDB" id="A0AAN8QZ36"/>
<feature type="domain" description="N4BP1 C-terminal UBA" evidence="16">
    <location>
        <begin position="851"/>
        <end position="896"/>
    </location>
</feature>
<comment type="similarity">
    <text evidence="9">Belongs to the N4BP1 family.</text>
</comment>
<feature type="domain" description="N4BP1 first type I KH-domain" evidence="13">
    <location>
        <begin position="41"/>
        <end position="110"/>
    </location>
</feature>
<evidence type="ECO:0000256" key="8">
    <source>
        <dbReference type="ARBA" id="ARBA00023242"/>
    </source>
</evidence>
<evidence type="ECO:0000313" key="18">
    <source>
        <dbReference type="Proteomes" id="UP001356427"/>
    </source>
</evidence>
<feature type="compositionally biased region" description="Polar residues" evidence="11">
    <location>
        <begin position="532"/>
        <end position="544"/>
    </location>
</feature>
<proteinExistence type="inferred from homology"/>
<feature type="region of interest" description="Disordered" evidence="11">
    <location>
        <begin position="752"/>
        <end position="855"/>
    </location>
</feature>
<keyword evidence="8" id="KW-0539">Nucleus</keyword>
<feature type="region of interest" description="Disordered" evidence="11">
    <location>
        <begin position="272"/>
        <end position="325"/>
    </location>
</feature>
<keyword evidence="5" id="KW-0378">Hydrolase</keyword>